<dbReference type="Proteomes" id="UP001199525">
    <property type="component" value="Unassembled WGS sequence"/>
</dbReference>
<accession>A0ABS8I1K8</accession>
<comment type="caution">
    <text evidence="1">The sequence shown here is derived from an EMBL/GenBank/DDBJ whole genome shotgun (WGS) entry which is preliminary data.</text>
</comment>
<proteinExistence type="predicted"/>
<evidence type="ECO:0000313" key="1">
    <source>
        <dbReference type="EMBL" id="MCC5597796.1"/>
    </source>
</evidence>
<name>A0ABS8I1K8_9NOSO</name>
<evidence type="ECO:0000313" key="2">
    <source>
        <dbReference type="Proteomes" id="UP001199525"/>
    </source>
</evidence>
<dbReference type="EMBL" id="JAIVFQ010000001">
    <property type="protein sequence ID" value="MCC5597796.1"/>
    <property type="molecule type" value="Genomic_DNA"/>
</dbReference>
<gene>
    <name evidence="1" type="ORF">LC586_00695</name>
</gene>
<reference evidence="1 2" key="1">
    <citation type="journal article" date="2021" name="Microorganisms">
        <title>Genome Evolution of Filamentous Cyanobacterium Nostoc Species: From Facultative Symbiosis to Free Living.</title>
        <authorList>
            <person name="Huo D."/>
            <person name="Li H."/>
            <person name="Cai F."/>
            <person name="Guo X."/>
            <person name="Qiao Z."/>
            <person name="Wang W."/>
            <person name="Yu G."/>
            <person name="Li R."/>
        </authorList>
    </citation>
    <scope>NUCLEOTIDE SEQUENCE [LARGE SCALE GENOMIC DNA]</scope>
    <source>
        <strain evidence="1 2">CHAB 5714</strain>
    </source>
</reference>
<protein>
    <submittedName>
        <fullName evidence="1">Uncharacterized protein</fullName>
    </submittedName>
</protein>
<keyword evidence="2" id="KW-1185">Reference proteome</keyword>
<dbReference type="RefSeq" id="WP_229482488.1">
    <property type="nucleotide sequence ID" value="NZ_JAIVFQ010000001.1"/>
</dbReference>
<organism evidence="1 2">
    <name type="scientific">Nostoc favosum CHAB5714</name>
    <dbReference type="NCBI Taxonomy" id="2780399"/>
    <lineage>
        <taxon>Bacteria</taxon>
        <taxon>Bacillati</taxon>
        <taxon>Cyanobacteriota</taxon>
        <taxon>Cyanophyceae</taxon>
        <taxon>Nostocales</taxon>
        <taxon>Nostocaceae</taxon>
        <taxon>Nostoc</taxon>
        <taxon>Nostoc favosum</taxon>
    </lineage>
</organism>
<sequence>MVRLEDLTKGKQVQGIQQIREEMERAEARRLQPHFIASFFLEAFTQLGGTLRQREPQCYQISHVPAVIRNRGQSDGDCLVVGKDCEMS</sequence>